<dbReference type="GO" id="GO:0003676">
    <property type="term" value="F:nucleic acid binding"/>
    <property type="evidence" value="ECO:0007669"/>
    <property type="project" value="InterPro"/>
</dbReference>
<dbReference type="GO" id="GO:0004386">
    <property type="term" value="F:helicase activity"/>
    <property type="evidence" value="ECO:0007669"/>
    <property type="project" value="UniProtKB-KW"/>
</dbReference>
<dbReference type="GO" id="GO:0031297">
    <property type="term" value="P:replication fork processing"/>
    <property type="evidence" value="ECO:0007669"/>
    <property type="project" value="TreeGrafter"/>
</dbReference>
<evidence type="ECO:0000313" key="6">
    <source>
        <dbReference type="EMBL" id="AYV77514.1"/>
    </source>
</evidence>
<dbReference type="PANTHER" id="PTHR45766">
    <property type="entry name" value="DNA ANNEALING HELICASE AND ENDONUCLEASE ZRANB3 FAMILY MEMBER"/>
    <property type="match status" value="1"/>
</dbReference>
<evidence type="ECO:0000256" key="3">
    <source>
        <dbReference type="ARBA" id="ARBA00022806"/>
    </source>
</evidence>
<keyword evidence="6" id="KW-0255">Endonuclease</keyword>
<accession>A0A3G4ZT64</accession>
<evidence type="ECO:0000256" key="4">
    <source>
        <dbReference type="ARBA" id="ARBA00022840"/>
    </source>
</evidence>
<feature type="domain" description="HNH" evidence="5">
    <location>
        <begin position="118"/>
        <end position="149"/>
    </location>
</feature>
<dbReference type="GO" id="GO:0005524">
    <property type="term" value="F:ATP binding"/>
    <property type="evidence" value="ECO:0007669"/>
    <property type="project" value="UniProtKB-KW"/>
</dbReference>
<dbReference type="EMBL" id="MK072045">
    <property type="protein sequence ID" value="AYV77514.1"/>
    <property type="molecule type" value="Genomic_DNA"/>
</dbReference>
<organism evidence="6">
    <name type="scientific">Dasosvirus sp</name>
    <dbReference type="NCBI Taxonomy" id="2487764"/>
    <lineage>
        <taxon>Viruses</taxon>
        <taxon>Varidnaviria</taxon>
        <taxon>Bamfordvirae</taxon>
        <taxon>Nucleocytoviricota</taxon>
        <taxon>Megaviricetes</taxon>
        <taxon>Imitervirales</taxon>
        <taxon>Mimiviridae</taxon>
        <taxon>Klosneuvirinae</taxon>
    </lineage>
</organism>
<dbReference type="InterPro" id="IPR003615">
    <property type="entry name" value="HNH_nuc"/>
</dbReference>
<dbReference type="Gene3D" id="1.10.30.50">
    <property type="match status" value="1"/>
</dbReference>
<keyword evidence="2" id="KW-0378">Hydrolase</keyword>
<dbReference type="GO" id="GO:0008270">
    <property type="term" value="F:zinc ion binding"/>
    <property type="evidence" value="ECO:0007669"/>
    <property type="project" value="InterPro"/>
</dbReference>
<dbReference type="PANTHER" id="PTHR45766:SF3">
    <property type="entry name" value="DNA ANNEALING HELICASE AND ENDONUCLEASE ZRANB3"/>
    <property type="match status" value="1"/>
</dbReference>
<evidence type="ECO:0000256" key="1">
    <source>
        <dbReference type="ARBA" id="ARBA00022741"/>
    </source>
</evidence>
<reference evidence="6" key="1">
    <citation type="submission" date="2018-10" db="EMBL/GenBank/DDBJ databases">
        <title>Hidden diversity of soil giant viruses.</title>
        <authorList>
            <person name="Schulz F."/>
            <person name="Alteio L."/>
            <person name="Goudeau D."/>
            <person name="Ryan E.M."/>
            <person name="Malmstrom R.R."/>
            <person name="Blanchard J."/>
            <person name="Woyke T."/>
        </authorList>
    </citation>
    <scope>NUCLEOTIDE SEQUENCE</scope>
    <source>
        <strain evidence="6">DSV1</strain>
    </source>
</reference>
<dbReference type="InterPro" id="IPR002711">
    <property type="entry name" value="HNH"/>
</dbReference>
<dbReference type="GO" id="GO:0004520">
    <property type="term" value="F:DNA endonuclease activity"/>
    <property type="evidence" value="ECO:0007669"/>
    <property type="project" value="TreeGrafter"/>
</dbReference>
<evidence type="ECO:0000259" key="5">
    <source>
        <dbReference type="Pfam" id="PF01844"/>
    </source>
</evidence>
<sequence length="154" mass="18109">MKKNHRYLENRGRIHPSVLPINDEGFRMCRYCNGNIYPPRRTFCSDTCVHEYRIRTDGKYLREQVFRRDNGICNICGIDTKEIANLILSSREEDREKIMKLYNINKNRKVMWWNAKSLWDADHIVPVKNGGGACGIENIRTLCPCCHKIITFSK</sequence>
<dbReference type="GO" id="GO:0006281">
    <property type="term" value="P:DNA repair"/>
    <property type="evidence" value="ECO:0007669"/>
    <property type="project" value="TreeGrafter"/>
</dbReference>
<keyword evidence="1" id="KW-0547">Nucleotide-binding</keyword>
<keyword evidence="3" id="KW-0347">Helicase</keyword>
<evidence type="ECO:0000256" key="2">
    <source>
        <dbReference type="ARBA" id="ARBA00022801"/>
    </source>
</evidence>
<protein>
    <submittedName>
        <fullName evidence="6">HNH endonuclease</fullName>
    </submittedName>
</protein>
<keyword evidence="4" id="KW-0067">ATP-binding</keyword>
<name>A0A3G4ZT64_9VIRU</name>
<dbReference type="GO" id="GO:0016787">
    <property type="term" value="F:hydrolase activity"/>
    <property type="evidence" value="ECO:0007669"/>
    <property type="project" value="UniProtKB-KW"/>
</dbReference>
<dbReference type="CDD" id="cd00085">
    <property type="entry name" value="HNHc"/>
    <property type="match status" value="1"/>
</dbReference>
<dbReference type="Pfam" id="PF01844">
    <property type="entry name" value="HNH"/>
    <property type="match status" value="1"/>
</dbReference>
<gene>
    <name evidence="6" type="ORF">Dasosvirus4_35</name>
</gene>
<proteinExistence type="predicted"/>
<keyword evidence="6" id="KW-0540">Nuclease</keyword>